<dbReference type="Pfam" id="PF00168">
    <property type="entry name" value="C2"/>
    <property type="match status" value="1"/>
</dbReference>
<dbReference type="PANTHER" id="PTHR45792:SF8">
    <property type="entry name" value="DIACYLGLYCEROL LIPASE-ALPHA"/>
    <property type="match status" value="1"/>
</dbReference>
<dbReference type="OrthoDB" id="438440at2759"/>
<dbReference type="PANTHER" id="PTHR45792">
    <property type="entry name" value="DIACYLGLYCEROL LIPASE HOMOLOG-RELATED"/>
    <property type="match status" value="1"/>
</dbReference>
<feature type="compositionally biased region" description="Low complexity" evidence="15">
    <location>
        <begin position="670"/>
        <end position="689"/>
    </location>
</feature>
<dbReference type="Gene3D" id="2.60.40.150">
    <property type="entry name" value="C2 domain"/>
    <property type="match status" value="1"/>
</dbReference>
<evidence type="ECO:0000256" key="4">
    <source>
        <dbReference type="ARBA" id="ARBA00022553"/>
    </source>
</evidence>
<keyword evidence="11" id="KW-0443">Lipid metabolism</keyword>
<evidence type="ECO:0000256" key="1">
    <source>
        <dbReference type="ARBA" id="ARBA00001913"/>
    </source>
</evidence>
<comment type="cofactor">
    <cofactor evidence="1">
        <name>Ca(2+)</name>
        <dbReference type="ChEBI" id="CHEBI:29108"/>
    </cofactor>
</comment>
<feature type="region of interest" description="Disordered" evidence="15">
    <location>
        <begin position="500"/>
        <end position="538"/>
    </location>
</feature>
<evidence type="ECO:0000256" key="5">
    <source>
        <dbReference type="ARBA" id="ARBA00022692"/>
    </source>
</evidence>
<dbReference type="InterPro" id="IPR029058">
    <property type="entry name" value="AB_hydrolase_fold"/>
</dbReference>
<keyword evidence="4" id="KW-0597">Phosphoprotein</keyword>
<evidence type="ECO:0000256" key="8">
    <source>
        <dbReference type="ARBA" id="ARBA00022837"/>
    </source>
</evidence>
<organism evidence="17 18">
    <name type="scientific">Thamnocephalis sphaerospora</name>
    <dbReference type="NCBI Taxonomy" id="78915"/>
    <lineage>
        <taxon>Eukaryota</taxon>
        <taxon>Fungi</taxon>
        <taxon>Fungi incertae sedis</taxon>
        <taxon>Zoopagomycota</taxon>
        <taxon>Zoopagomycotina</taxon>
        <taxon>Zoopagomycetes</taxon>
        <taxon>Zoopagales</taxon>
        <taxon>Sigmoideomycetaceae</taxon>
        <taxon>Thamnocephalis</taxon>
    </lineage>
</organism>
<dbReference type="GO" id="GO:0005886">
    <property type="term" value="C:plasma membrane"/>
    <property type="evidence" value="ECO:0007669"/>
    <property type="project" value="UniProtKB-SubCell"/>
</dbReference>
<feature type="non-terminal residue" evidence="17">
    <location>
        <position position="1"/>
    </location>
</feature>
<evidence type="ECO:0000256" key="11">
    <source>
        <dbReference type="ARBA" id="ARBA00023098"/>
    </source>
</evidence>
<keyword evidence="5" id="KW-0812">Transmembrane</keyword>
<evidence type="ECO:0000256" key="13">
    <source>
        <dbReference type="ARBA" id="ARBA00024531"/>
    </source>
</evidence>
<name>A0A4P9XK90_9FUNG</name>
<dbReference type="AlphaFoldDB" id="A0A4P9XK90"/>
<dbReference type="SUPFAM" id="SSF53474">
    <property type="entry name" value="alpha/beta-Hydrolases"/>
    <property type="match status" value="1"/>
</dbReference>
<dbReference type="InterPro" id="IPR035892">
    <property type="entry name" value="C2_domain_sf"/>
</dbReference>
<protein>
    <recommendedName>
        <fullName evidence="14">sn-1-specific diacylglycerol lipase</fullName>
        <ecNumber evidence="14">3.1.1.116</ecNumber>
    </recommendedName>
</protein>
<feature type="compositionally biased region" description="Acidic residues" evidence="15">
    <location>
        <begin position="189"/>
        <end position="198"/>
    </location>
</feature>
<feature type="compositionally biased region" description="Polar residues" evidence="15">
    <location>
        <begin position="500"/>
        <end position="531"/>
    </location>
</feature>
<dbReference type="GO" id="GO:0046872">
    <property type="term" value="F:metal ion binding"/>
    <property type="evidence" value="ECO:0007669"/>
    <property type="project" value="UniProtKB-KW"/>
</dbReference>
<dbReference type="CDD" id="cd00030">
    <property type="entry name" value="C2"/>
    <property type="match status" value="1"/>
</dbReference>
<keyword evidence="6" id="KW-0479">Metal-binding</keyword>
<dbReference type="PROSITE" id="PS50004">
    <property type="entry name" value="C2"/>
    <property type="match status" value="1"/>
</dbReference>
<evidence type="ECO:0000256" key="9">
    <source>
        <dbReference type="ARBA" id="ARBA00022963"/>
    </source>
</evidence>
<keyword evidence="9" id="KW-0442">Lipid degradation</keyword>
<gene>
    <name evidence="17" type="ORF">THASP1DRAFT_25420</name>
</gene>
<dbReference type="GO" id="GO:0046340">
    <property type="term" value="P:diacylglycerol catabolic process"/>
    <property type="evidence" value="ECO:0007669"/>
    <property type="project" value="TreeGrafter"/>
</dbReference>
<dbReference type="EC" id="3.1.1.116" evidence="14"/>
<dbReference type="SUPFAM" id="SSF49562">
    <property type="entry name" value="C2 domain (Calcium/lipid-binding domain, CaLB)"/>
    <property type="match status" value="1"/>
</dbReference>
<dbReference type="InterPro" id="IPR000008">
    <property type="entry name" value="C2_dom"/>
</dbReference>
<keyword evidence="12" id="KW-0472">Membrane</keyword>
<dbReference type="CDD" id="cd00519">
    <property type="entry name" value="Lipase_3"/>
    <property type="match status" value="1"/>
</dbReference>
<proteinExistence type="predicted"/>
<sequence>TPGVMALSVYRKRGENASGRLQVVVLQVVLNIQAAKPYVRLSLGDQIYQTSISEEASGQWNEGFEFDVTFHDQLFGICQLDLYDMRYLLPDRHLGRAEIMLSHLQSMPNQFTTCVERGYVEFWNRRQTIGNLGQAGVLRTYSENLGAVQVRIGHRFSQTHAHTVGTDIHILTASPTCKSAEGEFIKTEEQDDDNDDDSSGGRIATNAAMQSGSYRQRRARRSALGESADDSNITEQDALMELDDEDDIGLGEEDELVELDGPMARADQRIVKGSLIEFFSNLIVTEEVRQVLKAITRLFMVFGQGMELGHVQLLAGASILRAYYSRATINHSGESVKRLIDIDLPAHFYRFTMASYGWRGLNFFGKGNGIIRDSIRKHSDAASVREYLNLEEGDLLAYEFHAKDRETDSVVLCIRGTMSIKDTLTDLVCDYQQWKGGLVHAGILSAAQWFLTDVVPQMLAYCRQHNIQRVRLVGHSLGGATASILAILLRDHLRMMDNINSTEPHVPSSNGDRATETTNGTQSAANGTGPSREQGPMLAGSPIFREPLDIRCYAFGPPCCVSLDISRQYADIIDAYVLESDIVCRLSYGSVMDLKAMILSAACLTDRHYEEVLSFGLGSSKIVEEEQLKRQATLDTARQRLICTERPQNPKLYIAGRVHYLHREGSEATGQKQSQQPPSSSSNAAAGQGDRSNDAIAENRPVDRLTADPVHKRTTAVISAVTGEPTVRVEMADALHFAEIVIAPSMFVDHLPSSYEVALERARASFVRDAV</sequence>
<dbReference type="Pfam" id="PF01764">
    <property type="entry name" value="Lipase_3"/>
    <property type="match status" value="1"/>
</dbReference>
<evidence type="ECO:0000256" key="14">
    <source>
        <dbReference type="ARBA" id="ARBA00026104"/>
    </source>
</evidence>
<evidence type="ECO:0000256" key="12">
    <source>
        <dbReference type="ARBA" id="ARBA00023136"/>
    </source>
</evidence>
<evidence type="ECO:0000256" key="7">
    <source>
        <dbReference type="ARBA" id="ARBA00022801"/>
    </source>
</evidence>
<feature type="region of interest" description="Disordered" evidence="15">
    <location>
        <begin position="186"/>
        <end position="236"/>
    </location>
</feature>
<dbReference type="EMBL" id="KZ992929">
    <property type="protein sequence ID" value="RKP06214.1"/>
    <property type="molecule type" value="Genomic_DNA"/>
</dbReference>
<dbReference type="Gene3D" id="3.40.50.1820">
    <property type="entry name" value="alpha/beta hydrolase"/>
    <property type="match status" value="1"/>
</dbReference>
<dbReference type="GO" id="GO:0019369">
    <property type="term" value="P:arachidonate metabolic process"/>
    <property type="evidence" value="ECO:0007669"/>
    <property type="project" value="TreeGrafter"/>
</dbReference>
<evidence type="ECO:0000313" key="18">
    <source>
        <dbReference type="Proteomes" id="UP000271241"/>
    </source>
</evidence>
<evidence type="ECO:0000256" key="3">
    <source>
        <dbReference type="ARBA" id="ARBA00022475"/>
    </source>
</evidence>
<accession>A0A4P9XK90</accession>
<feature type="domain" description="C2" evidence="16">
    <location>
        <begin position="1"/>
        <end position="115"/>
    </location>
</feature>
<dbReference type="InterPro" id="IPR002921">
    <property type="entry name" value="Fungal_lipase-type"/>
</dbReference>
<keyword evidence="8" id="KW-0106">Calcium</keyword>
<evidence type="ECO:0000259" key="16">
    <source>
        <dbReference type="PROSITE" id="PS50004"/>
    </source>
</evidence>
<keyword evidence="3" id="KW-1003">Cell membrane</keyword>
<keyword evidence="7" id="KW-0378">Hydrolase</keyword>
<evidence type="ECO:0000256" key="10">
    <source>
        <dbReference type="ARBA" id="ARBA00022989"/>
    </source>
</evidence>
<dbReference type="Proteomes" id="UP000271241">
    <property type="component" value="Unassembled WGS sequence"/>
</dbReference>
<dbReference type="InterPro" id="IPR052214">
    <property type="entry name" value="DAG_Lipase-Related"/>
</dbReference>
<evidence type="ECO:0000256" key="15">
    <source>
        <dbReference type="SAM" id="MobiDB-lite"/>
    </source>
</evidence>
<comment type="subcellular location">
    <subcellularLocation>
        <location evidence="2">Cell membrane</location>
        <topology evidence="2">Multi-pass membrane protein</topology>
    </subcellularLocation>
</comment>
<reference evidence="18" key="1">
    <citation type="journal article" date="2018" name="Nat. Microbiol.">
        <title>Leveraging single-cell genomics to expand the fungal tree of life.</title>
        <authorList>
            <person name="Ahrendt S.R."/>
            <person name="Quandt C.A."/>
            <person name="Ciobanu D."/>
            <person name="Clum A."/>
            <person name="Salamov A."/>
            <person name="Andreopoulos B."/>
            <person name="Cheng J.F."/>
            <person name="Woyke T."/>
            <person name="Pelin A."/>
            <person name="Henrissat B."/>
            <person name="Reynolds N.K."/>
            <person name="Benny G.L."/>
            <person name="Smith M.E."/>
            <person name="James T.Y."/>
            <person name="Grigoriev I.V."/>
        </authorList>
    </citation>
    <scope>NUCLEOTIDE SEQUENCE [LARGE SCALE GENOMIC DNA]</scope>
    <source>
        <strain evidence="18">RSA 1356</strain>
    </source>
</reference>
<evidence type="ECO:0000313" key="17">
    <source>
        <dbReference type="EMBL" id="RKP06214.1"/>
    </source>
</evidence>
<feature type="region of interest" description="Disordered" evidence="15">
    <location>
        <begin position="665"/>
        <end position="707"/>
    </location>
</feature>
<evidence type="ECO:0000256" key="2">
    <source>
        <dbReference type="ARBA" id="ARBA00004651"/>
    </source>
</evidence>
<keyword evidence="18" id="KW-1185">Reference proteome</keyword>
<keyword evidence="10" id="KW-1133">Transmembrane helix</keyword>
<comment type="catalytic activity">
    <reaction evidence="13">
        <text>a 1,2-diacyl-sn-glycerol + H2O = a 2-acylglycerol + a fatty acid + H(+)</text>
        <dbReference type="Rhea" id="RHEA:33275"/>
        <dbReference type="ChEBI" id="CHEBI:15377"/>
        <dbReference type="ChEBI" id="CHEBI:15378"/>
        <dbReference type="ChEBI" id="CHEBI:17389"/>
        <dbReference type="ChEBI" id="CHEBI:17815"/>
        <dbReference type="ChEBI" id="CHEBI:28868"/>
        <dbReference type="EC" id="3.1.1.116"/>
    </reaction>
    <physiologicalReaction direction="left-to-right" evidence="13">
        <dbReference type="Rhea" id="RHEA:33276"/>
    </physiologicalReaction>
</comment>
<evidence type="ECO:0000256" key="6">
    <source>
        <dbReference type="ARBA" id="ARBA00022723"/>
    </source>
</evidence>
<dbReference type="GO" id="GO:0016298">
    <property type="term" value="F:lipase activity"/>
    <property type="evidence" value="ECO:0007669"/>
    <property type="project" value="TreeGrafter"/>
</dbReference>